<evidence type="ECO:0008006" key="4">
    <source>
        <dbReference type="Google" id="ProtNLM"/>
    </source>
</evidence>
<dbReference type="AlphaFoldDB" id="A0A024P9J7"/>
<dbReference type="SUPFAM" id="SSF52821">
    <property type="entry name" value="Rhodanese/Cell cycle control phosphatase"/>
    <property type="match status" value="1"/>
</dbReference>
<evidence type="ECO:0000313" key="3">
    <source>
        <dbReference type="Proteomes" id="UP000028868"/>
    </source>
</evidence>
<dbReference type="InterPro" id="IPR036873">
    <property type="entry name" value="Rhodanese-like_dom_sf"/>
</dbReference>
<feature type="transmembrane region" description="Helical" evidence="1">
    <location>
        <begin position="6"/>
        <end position="26"/>
    </location>
</feature>
<organism evidence="2 3">
    <name type="scientific">Halobacillus karajensis</name>
    <dbReference type="NCBI Taxonomy" id="195088"/>
    <lineage>
        <taxon>Bacteria</taxon>
        <taxon>Bacillati</taxon>
        <taxon>Bacillota</taxon>
        <taxon>Bacilli</taxon>
        <taxon>Bacillales</taxon>
        <taxon>Bacillaceae</taxon>
        <taxon>Halobacillus</taxon>
    </lineage>
</organism>
<keyword evidence="3" id="KW-1185">Reference proteome</keyword>
<name>A0A024P9J7_9BACI</name>
<keyword evidence="1" id="KW-1133">Transmembrane helix</keyword>
<reference evidence="2 3" key="2">
    <citation type="submission" date="2014-05" db="EMBL/GenBank/DDBJ databases">
        <title>Draft genome sequence of Halobacillus karajensis HK-03.</title>
        <authorList>
            <person name="Khelaifia S."/>
            <person name="Croce O."/>
            <person name="Lagier J.C."/>
            <person name="Raoult D."/>
        </authorList>
    </citation>
    <scope>NUCLEOTIDE SEQUENCE [LARGE SCALE GENOMIC DNA]</scope>
    <source>
        <strain evidence="2 3">HD-03</strain>
    </source>
</reference>
<protein>
    <recommendedName>
        <fullName evidence="4">Rhodanese domain-containing protein</fullName>
    </recommendedName>
</protein>
<dbReference type="CDD" id="cd00158">
    <property type="entry name" value="RHOD"/>
    <property type="match status" value="1"/>
</dbReference>
<dbReference type="Gene3D" id="3.40.250.10">
    <property type="entry name" value="Rhodanese-like domain"/>
    <property type="match status" value="1"/>
</dbReference>
<sequence>MMGTLYIGISLIVVFLGYFLNQKVILKPFHKGRTSEGDMCVIDIRDYISAYRCPYPGAENIPLSYLPRVLKDQLCCSKPILIVSDDKRGARMAAKILRRRWRKRIYYIQS</sequence>
<dbReference type="Proteomes" id="UP000028868">
    <property type="component" value="Unassembled WGS sequence"/>
</dbReference>
<evidence type="ECO:0000256" key="1">
    <source>
        <dbReference type="SAM" id="Phobius"/>
    </source>
</evidence>
<comment type="caution">
    <text evidence="2">The sequence shown here is derived from an EMBL/GenBank/DDBJ whole genome shotgun (WGS) entry which is preliminary data.</text>
</comment>
<accession>A0A024P9J7</accession>
<keyword evidence="1" id="KW-0812">Transmembrane</keyword>
<reference evidence="3" key="1">
    <citation type="submission" date="2014-03" db="EMBL/GenBank/DDBJ databases">
        <authorList>
            <person name="Urmite Genomes U."/>
        </authorList>
    </citation>
    <scope>NUCLEOTIDE SEQUENCE [LARGE SCALE GENOMIC DNA]</scope>
    <source>
        <strain evidence="3">HD-03</strain>
    </source>
</reference>
<evidence type="ECO:0000313" key="2">
    <source>
        <dbReference type="EMBL" id="CDQ25533.1"/>
    </source>
</evidence>
<keyword evidence="1" id="KW-0472">Membrane</keyword>
<dbReference type="EMBL" id="CCDI010000007">
    <property type="protein sequence ID" value="CDQ25533.1"/>
    <property type="molecule type" value="Genomic_DNA"/>
</dbReference>
<gene>
    <name evidence="2" type="ORF">BN983_03882</name>
</gene>
<proteinExistence type="predicted"/>
<dbReference type="RefSeq" id="WP_244153558.1">
    <property type="nucleotide sequence ID" value="NZ_FNWW01000018.1"/>
</dbReference>